<dbReference type="AlphaFoldDB" id="A0A9W4SMM8"/>
<name>A0A9W4SMM8_9GLOM</name>
<organism evidence="1 2">
    <name type="scientific">Funneliformis geosporum</name>
    <dbReference type="NCBI Taxonomy" id="1117311"/>
    <lineage>
        <taxon>Eukaryota</taxon>
        <taxon>Fungi</taxon>
        <taxon>Fungi incertae sedis</taxon>
        <taxon>Mucoromycota</taxon>
        <taxon>Glomeromycotina</taxon>
        <taxon>Glomeromycetes</taxon>
        <taxon>Glomerales</taxon>
        <taxon>Glomeraceae</taxon>
        <taxon>Funneliformis</taxon>
    </lineage>
</organism>
<gene>
    <name evidence="1" type="ORF">FWILDA_LOCUS6287</name>
</gene>
<keyword evidence="2" id="KW-1185">Reference proteome</keyword>
<evidence type="ECO:0000313" key="1">
    <source>
        <dbReference type="EMBL" id="CAI2173836.1"/>
    </source>
</evidence>
<dbReference type="Proteomes" id="UP001153678">
    <property type="component" value="Unassembled WGS sequence"/>
</dbReference>
<dbReference type="EMBL" id="CAMKVN010001122">
    <property type="protein sequence ID" value="CAI2173836.1"/>
    <property type="molecule type" value="Genomic_DNA"/>
</dbReference>
<dbReference type="OrthoDB" id="2332298at2759"/>
<protein>
    <submittedName>
        <fullName evidence="1">17742_t:CDS:1</fullName>
    </submittedName>
</protein>
<reference evidence="1" key="1">
    <citation type="submission" date="2022-08" db="EMBL/GenBank/DDBJ databases">
        <authorList>
            <person name="Kallberg Y."/>
            <person name="Tangrot J."/>
            <person name="Rosling A."/>
        </authorList>
    </citation>
    <scope>NUCLEOTIDE SEQUENCE</scope>
    <source>
        <strain evidence="1">Wild A</strain>
    </source>
</reference>
<evidence type="ECO:0000313" key="2">
    <source>
        <dbReference type="Proteomes" id="UP001153678"/>
    </source>
</evidence>
<proteinExistence type="predicted"/>
<comment type="caution">
    <text evidence="1">The sequence shown here is derived from an EMBL/GenBank/DDBJ whole genome shotgun (WGS) entry which is preliminary data.</text>
</comment>
<sequence length="510" mass="59520">MSGDKVNIMTILDPQIEINNLSFVSLVNTDDDRLIQIFDTLIQCLDPFDKKCLSKRSIEIDDLSTPRAYFNYHTFIREFELNPLQKAMRLWTSIHFSNIDGLPRNGRSRVSNGGRRVSKRVISINNGPRSILNICEFKNHKQSLVNVRKLSIGLFNNNGTDLMTPVAELVLKLQDVLSPNVQHFQILSINSIKPKFSRNLINFIQSQDHLKSLLLSHDFWKDEFEPFRIALRKHSNSLTFFKLECSILFTSKLLSILKSLPKLITLDLKFMLSPDGDVSRDISTITFNRLEHLNYEGYSSHNSNPITLFKTIILSAKNLKSLKIDDSDCLYIKEIQGLCFSNLTHFHLVIFRSELIYSISLEDLLELLRNLHQLIHLKLNTKVIRRNLSDRNLFQGFSKVLACSLKIFEFNFPVSDKSLEILFNESKFNLECLKLYRLEHYLDISLKIFIDYAKRKGSFKELGITREFTFSKERIKQAQNYFKITVHSDNEIWSPFYDIPIKNSYWSNRR</sequence>
<accession>A0A9W4SMM8</accession>